<name>A0A7S9HE26_9ALTE</name>
<dbReference type="AlphaFoldDB" id="A0A7S9HE26"/>
<proteinExistence type="predicted"/>
<keyword evidence="2" id="KW-1185">Reference proteome</keyword>
<reference evidence="1 2" key="1">
    <citation type="submission" date="2020-11" db="EMBL/GenBank/DDBJ databases">
        <title>Complete genome sequence for Salinimonas sp. strain G2-b.</title>
        <authorList>
            <person name="Park S.-J."/>
        </authorList>
    </citation>
    <scope>NUCLEOTIDE SEQUENCE [LARGE SCALE GENOMIC DNA]</scope>
    <source>
        <strain evidence="1 2">G2-b</strain>
    </source>
</reference>
<organism evidence="1 2">
    <name type="scientific">Salinimonas marina</name>
    <dbReference type="NCBI Taxonomy" id="2785918"/>
    <lineage>
        <taxon>Bacteria</taxon>
        <taxon>Pseudomonadati</taxon>
        <taxon>Pseudomonadota</taxon>
        <taxon>Gammaproteobacteria</taxon>
        <taxon>Alteromonadales</taxon>
        <taxon>Alteromonadaceae</taxon>
        <taxon>Alteromonas/Salinimonas group</taxon>
        <taxon>Salinimonas</taxon>
    </lineage>
</organism>
<accession>A0A7S9HE26</accession>
<dbReference type="Proteomes" id="UP000595095">
    <property type="component" value="Chromosome"/>
</dbReference>
<gene>
    <name evidence="1" type="ORF">IT774_05080</name>
</gene>
<sequence length="144" mass="16389">MQARTKMFFPLTWGQTKTVLVPALGGDEDTIRMVERLSYFFKVQLFSQYAGAPAFWCQAHNGAVMHAMGQPERFEAELLPIKWFSGTALVSVEALNLIANYRTMYYLARQSRGEEARALLHNATLLVEIIDNHPERAEIHLFLG</sequence>
<dbReference type="KEGG" id="smaa:IT774_05080"/>
<dbReference type="RefSeq" id="WP_195811623.1">
    <property type="nucleotide sequence ID" value="NZ_CP064795.1"/>
</dbReference>
<evidence type="ECO:0000313" key="1">
    <source>
        <dbReference type="EMBL" id="QPG06547.1"/>
    </source>
</evidence>
<dbReference type="EMBL" id="CP064795">
    <property type="protein sequence ID" value="QPG06547.1"/>
    <property type="molecule type" value="Genomic_DNA"/>
</dbReference>
<evidence type="ECO:0000313" key="2">
    <source>
        <dbReference type="Proteomes" id="UP000595095"/>
    </source>
</evidence>
<protein>
    <recommendedName>
        <fullName evidence="3">Antirestriction protein</fullName>
    </recommendedName>
</protein>
<evidence type="ECO:0008006" key="3">
    <source>
        <dbReference type="Google" id="ProtNLM"/>
    </source>
</evidence>